<dbReference type="SUPFAM" id="SSF51735">
    <property type="entry name" value="NAD(P)-binding Rossmann-fold domains"/>
    <property type="match status" value="1"/>
</dbReference>
<dbReference type="RefSeq" id="WP_229958254.1">
    <property type="nucleotide sequence ID" value="NZ_JAJJWI010000002.1"/>
</dbReference>
<evidence type="ECO:0000313" key="5">
    <source>
        <dbReference type="Proteomes" id="UP001597369"/>
    </source>
</evidence>
<keyword evidence="2 4" id="KW-0560">Oxidoreductase</keyword>
<keyword evidence="5" id="KW-1185">Reference proteome</keyword>
<dbReference type="PROSITE" id="PS00061">
    <property type="entry name" value="ADH_SHORT"/>
    <property type="match status" value="1"/>
</dbReference>
<dbReference type="EMBL" id="JBHUHV010000037">
    <property type="protein sequence ID" value="MFD2067481.1"/>
    <property type="molecule type" value="Genomic_DNA"/>
</dbReference>
<dbReference type="Pfam" id="PF00106">
    <property type="entry name" value="adh_short"/>
    <property type="match status" value="1"/>
</dbReference>
<evidence type="ECO:0000313" key="4">
    <source>
        <dbReference type="EMBL" id="MFD2067481.1"/>
    </source>
</evidence>
<dbReference type="CDD" id="cd05233">
    <property type="entry name" value="SDR_c"/>
    <property type="match status" value="1"/>
</dbReference>
<protein>
    <submittedName>
        <fullName evidence="4">SDR family NAD(P)-dependent oxidoreductase</fullName>
        <ecNumber evidence="4">1.-.-.-</ecNumber>
    </submittedName>
</protein>
<evidence type="ECO:0000256" key="3">
    <source>
        <dbReference type="RuleBase" id="RU000363"/>
    </source>
</evidence>
<name>A0ABW4WYM7_9BACT</name>
<dbReference type="InterPro" id="IPR020904">
    <property type="entry name" value="Sc_DH/Rdtase_CS"/>
</dbReference>
<dbReference type="PRINTS" id="PR00080">
    <property type="entry name" value="SDRFAMILY"/>
</dbReference>
<dbReference type="InterPro" id="IPR036291">
    <property type="entry name" value="NAD(P)-bd_dom_sf"/>
</dbReference>
<dbReference type="PRINTS" id="PR00081">
    <property type="entry name" value="GDHRDH"/>
</dbReference>
<dbReference type="InterPro" id="IPR002347">
    <property type="entry name" value="SDR_fam"/>
</dbReference>
<proteinExistence type="inferred from homology"/>
<evidence type="ECO:0000256" key="2">
    <source>
        <dbReference type="ARBA" id="ARBA00023002"/>
    </source>
</evidence>
<sequence length="267" mass="29283">MKKHRKGEGKTVLITGASNGFGMEFAKLFAKDGYNLILVARSTNRMKALAYSLQDAYKLEKVCVVTSDLSRIESPQKIYNEVKKTGLTVDVLVNNAGSGHFGYFYKTPLQRELDIIQLNATSLMQLTKLFLKDMKQRNEGKILNLGSVASFSPTPLQAIYGATKAYILSFSEALANELKDTNITVTTLCPGASNTDFFHKAHGATTRVANGPLSEPEEVARDGYKAMMKGELKVISGAMNKAQVDLTRVSSDAAMATTMQKMDKEME</sequence>
<dbReference type="Gene3D" id="3.40.50.720">
    <property type="entry name" value="NAD(P)-binding Rossmann-like Domain"/>
    <property type="match status" value="1"/>
</dbReference>
<dbReference type="GO" id="GO:0016491">
    <property type="term" value="F:oxidoreductase activity"/>
    <property type="evidence" value="ECO:0007669"/>
    <property type="project" value="UniProtKB-KW"/>
</dbReference>
<dbReference type="EC" id="1.-.-.-" evidence="4"/>
<reference evidence="5" key="1">
    <citation type="journal article" date="2019" name="Int. J. Syst. Evol. Microbiol.">
        <title>The Global Catalogue of Microorganisms (GCM) 10K type strain sequencing project: providing services to taxonomists for standard genome sequencing and annotation.</title>
        <authorList>
            <consortium name="The Broad Institute Genomics Platform"/>
            <consortium name="The Broad Institute Genome Sequencing Center for Infectious Disease"/>
            <person name="Wu L."/>
            <person name="Ma J."/>
        </authorList>
    </citation>
    <scope>NUCLEOTIDE SEQUENCE [LARGE SCALE GENOMIC DNA]</scope>
    <source>
        <strain evidence="5">JCM 16545</strain>
    </source>
</reference>
<organism evidence="4 5">
    <name type="scientific">Pontibacter silvestris</name>
    <dbReference type="NCBI Taxonomy" id="2305183"/>
    <lineage>
        <taxon>Bacteria</taxon>
        <taxon>Pseudomonadati</taxon>
        <taxon>Bacteroidota</taxon>
        <taxon>Cytophagia</taxon>
        <taxon>Cytophagales</taxon>
        <taxon>Hymenobacteraceae</taxon>
        <taxon>Pontibacter</taxon>
    </lineage>
</organism>
<dbReference type="PIRSF" id="PIRSF000126">
    <property type="entry name" value="11-beta-HSD1"/>
    <property type="match status" value="1"/>
</dbReference>
<dbReference type="PANTHER" id="PTHR42901:SF1">
    <property type="entry name" value="ALCOHOL DEHYDROGENASE"/>
    <property type="match status" value="1"/>
</dbReference>
<evidence type="ECO:0000256" key="1">
    <source>
        <dbReference type="ARBA" id="ARBA00006484"/>
    </source>
</evidence>
<gene>
    <name evidence="4" type="ORF">ACFSKU_11350</name>
</gene>
<comment type="similarity">
    <text evidence="1 3">Belongs to the short-chain dehydrogenases/reductases (SDR) family.</text>
</comment>
<comment type="caution">
    <text evidence="4">The sequence shown here is derived from an EMBL/GenBank/DDBJ whole genome shotgun (WGS) entry which is preliminary data.</text>
</comment>
<dbReference type="Proteomes" id="UP001597369">
    <property type="component" value="Unassembled WGS sequence"/>
</dbReference>
<accession>A0ABW4WYM7</accession>
<dbReference type="PANTHER" id="PTHR42901">
    <property type="entry name" value="ALCOHOL DEHYDROGENASE"/>
    <property type="match status" value="1"/>
</dbReference>